<accession>A0ABW1E5P1</accession>
<dbReference type="Proteomes" id="UP001596180">
    <property type="component" value="Unassembled WGS sequence"/>
</dbReference>
<reference evidence="3" key="1">
    <citation type="journal article" date="2019" name="Int. J. Syst. Evol. Microbiol.">
        <title>The Global Catalogue of Microorganisms (GCM) 10K type strain sequencing project: providing services to taxonomists for standard genome sequencing and annotation.</title>
        <authorList>
            <consortium name="The Broad Institute Genomics Platform"/>
            <consortium name="The Broad Institute Genome Sequencing Center for Infectious Disease"/>
            <person name="Wu L."/>
            <person name="Ma J."/>
        </authorList>
    </citation>
    <scope>NUCLEOTIDE SEQUENCE [LARGE SCALE GENOMIC DNA]</scope>
    <source>
        <strain evidence="3">JCM 10411</strain>
    </source>
</reference>
<dbReference type="RefSeq" id="WP_381370332.1">
    <property type="nucleotide sequence ID" value="NZ_JBHSOA010000093.1"/>
</dbReference>
<evidence type="ECO:0000256" key="1">
    <source>
        <dbReference type="SAM" id="MobiDB-lite"/>
    </source>
</evidence>
<keyword evidence="3" id="KW-1185">Reference proteome</keyword>
<gene>
    <name evidence="2" type="ORF">ACFPZI_31470</name>
</gene>
<dbReference type="EMBL" id="JBHSOA010000093">
    <property type="protein sequence ID" value="MFC5856130.1"/>
    <property type="molecule type" value="Genomic_DNA"/>
</dbReference>
<sequence length="103" mass="11421">MTMREIERKHAVTWRTVRKDLGCAWLEPRKKLPPRPMAIDPHNPVIDAILRADLDAPRKQRHTRGHPDLSPAGPPPSTGRPRRTSASALAIVRAGGRVVRACG</sequence>
<name>A0ABW1E5P1_9ACTN</name>
<evidence type="ECO:0008006" key="4">
    <source>
        <dbReference type="Google" id="ProtNLM"/>
    </source>
</evidence>
<protein>
    <recommendedName>
        <fullName evidence="4">Transposase</fullName>
    </recommendedName>
</protein>
<evidence type="ECO:0000313" key="3">
    <source>
        <dbReference type="Proteomes" id="UP001596180"/>
    </source>
</evidence>
<proteinExistence type="predicted"/>
<feature type="region of interest" description="Disordered" evidence="1">
    <location>
        <begin position="54"/>
        <end position="86"/>
    </location>
</feature>
<organism evidence="2 3">
    <name type="scientific">Streptomyces chlorus</name>
    <dbReference type="NCBI Taxonomy" id="887452"/>
    <lineage>
        <taxon>Bacteria</taxon>
        <taxon>Bacillati</taxon>
        <taxon>Actinomycetota</taxon>
        <taxon>Actinomycetes</taxon>
        <taxon>Kitasatosporales</taxon>
        <taxon>Streptomycetaceae</taxon>
        <taxon>Streptomyces</taxon>
    </lineage>
</organism>
<comment type="caution">
    <text evidence="2">The sequence shown here is derived from an EMBL/GenBank/DDBJ whole genome shotgun (WGS) entry which is preliminary data.</text>
</comment>
<evidence type="ECO:0000313" key="2">
    <source>
        <dbReference type="EMBL" id="MFC5856130.1"/>
    </source>
</evidence>